<evidence type="ECO:0000259" key="1">
    <source>
        <dbReference type="Pfam" id="PF01966"/>
    </source>
</evidence>
<dbReference type="RefSeq" id="WP_133614179.1">
    <property type="nucleotide sequence ID" value="NZ_SNYW01000010.1"/>
</dbReference>
<accession>A0A4R6WJZ7</accession>
<gene>
    <name evidence="2" type="ORF">A8950_2704</name>
</gene>
<organism evidence="2 3">
    <name type="scientific">Dongia mobilis</name>
    <dbReference type="NCBI Taxonomy" id="578943"/>
    <lineage>
        <taxon>Bacteria</taxon>
        <taxon>Pseudomonadati</taxon>
        <taxon>Pseudomonadota</taxon>
        <taxon>Alphaproteobacteria</taxon>
        <taxon>Rhodospirillales</taxon>
        <taxon>Dongiaceae</taxon>
        <taxon>Dongia</taxon>
    </lineage>
</organism>
<dbReference type="EMBL" id="SNYW01000010">
    <property type="protein sequence ID" value="TDQ80836.1"/>
    <property type="molecule type" value="Genomic_DNA"/>
</dbReference>
<dbReference type="Proteomes" id="UP000295783">
    <property type="component" value="Unassembled WGS sequence"/>
</dbReference>
<proteinExistence type="predicted"/>
<name>A0A4R6WJZ7_9PROT</name>
<dbReference type="Gene3D" id="1.10.3210.10">
    <property type="entry name" value="Hypothetical protein af1432"/>
    <property type="match status" value="1"/>
</dbReference>
<dbReference type="GO" id="GO:0016787">
    <property type="term" value="F:hydrolase activity"/>
    <property type="evidence" value="ECO:0007669"/>
    <property type="project" value="UniProtKB-KW"/>
</dbReference>
<dbReference type="Pfam" id="PF01966">
    <property type="entry name" value="HD"/>
    <property type="match status" value="1"/>
</dbReference>
<dbReference type="CDD" id="cd00077">
    <property type="entry name" value="HDc"/>
    <property type="match status" value="1"/>
</dbReference>
<keyword evidence="3" id="KW-1185">Reference proteome</keyword>
<keyword evidence="2" id="KW-0378">Hydrolase</keyword>
<dbReference type="InterPro" id="IPR052567">
    <property type="entry name" value="OP_Dioxygenase"/>
</dbReference>
<dbReference type="OrthoDB" id="9802857at2"/>
<dbReference type="InterPro" id="IPR006674">
    <property type="entry name" value="HD_domain"/>
</dbReference>
<feature type="domain" description="HD" evidence="1">
    <location>
        <begin position="55"/>
        <end position="119"/>
    </location>
</feature>
<dbReference type="InterPro" id="IPR003607">
    <property type="entry name" value="HD/PDEase_dom"/>
</dbReference>
<reference evidence="2 3" key="1">
    <citation type="submission" date="2019-03" db="EMBL/GenBank/DDBJ databases">
        <title>Genomic Encyclopedia of Type Strains, Phase III (KMG-III): the genomes of soil and plant-associated and newly described type strains.</title>
        <authorList>
            <person name="Whitman W."/>
        </authorList>
    </citation>
    <scope>NUCLEOTIDE SEQUENCE [LARGE SCALE GENOMIC DNA]</scope>
    <source>
        <strain evidence="2 3">CGMCC 1.7660</strain>
    </source>
</reference>
<dbReference type="PANTHER" id="PTHR40202:SF1">
    <property type="entry name" value="HD DOMAIN-CONTAINING PROTEIN"/>
    <property type="match status" value="1"/>
</dbReference>
<sequence>MDSETVSFIRMEDGTYEEYQFLDRIYQKLNHGLADNLLANLKLLAGDRMGYRIDRYQHSLQSATRAMRDGQDEEMIVCALLHDIGDLLAPENHSQLAASILRPYVSERNYWMIEHHGIFQGYYYFHHLGMDRNERDKYRGHPHFQHTADFCHKYDQNSFDPDYDTAPIEVFEPMVQRLFARPPFGVKRASME</sequence>
<dbReference type="SUPFAM" id="SSF109604">
    <property type="entry name" value="HD-domain/PDEase-like"/>
    <property type="match status" value="1"/>
</dbReference>
<evidence type="ECO:0000313" key="3">
    <source>
        <dbReference type="Proteomes" id="UP000295783"/>
    </source>
</evidence>
<dbReference type="PANTHER" id="PTHR40202">
    <property type="match status" value="1"/>
</dbReference>
<comment type="caution">
    <text evidence="2">The sequence shown here is derived from an EMBL/GenBank/DDBJ whole genome shotgun (WGS) entry which is preliminary data.</text>
</comment>
<protein>
    <submittedName>
        <fullName evidence="2">Putative HD phosphohydrolase</fullName>
    </submittedName>
</protein>
<evidence type="ECO:0000313" key="2">
    <source>
        <dbReference type="EMBL" id="TDQ80836.1"/>
    </source>
</evidence>
<dbReference type="AlphaFoldDB" id="A0A4R6WJZ7"/>